<evidence type="ECO:0000313" key="3">
    <source>
        <dbReference type="EMBL" id="NME09000.1"/>
    </source>
</evidence>
<evidence type="ECO:0000256" key="2">
    <source>
        <dbReference type="SAM" id="Phobius"/>
    </source>
</evidence>
<keyword evidence="1" id="KW-0175">Coiled coil</keyword>
<feature type="coiled-coil region" evidence="1">
    <location>
        <begin position="62"/>
        <end position="125"/>
    </location>
</feature>
<evidence type="ECO:0000256" key="1">
    <source>
        <dbReference type="SAM" id="Coils"/>
    </source>
</evidence>
<name>A0AA44DJP8_PARBF</name>
<gene>
    <name evidence="3" type="ORF">HF875_05680</name>
</gene>
<protein>
    <submittedName>
        <fullName evidence="3">Uncharacterized protein</fullName>
    </submittedName>
</protein>
<keyword evidence="2" id="KW-0812">Transmembrane</keyword>
<comment type="caution">
    <text evidence="3">The sequence shown here is derived from an EMBL/GenBank/DDBJ whole genome shotgun (WGS) entry which is preliminary data.</text>
</comment>
<dbReference type="EMBL" id="JABAFD010000002">
    <property type="protein sequence ID" value="NME09000.1"/>
    <property type="molecule type" value="Genomic_DNA"/>
</dbReference>
<dbReference type="AlphaFoldDB" id="A0AA44DJP8"/>
<accession>A0AA44DJP8</accession>
<keyword evidence="2" id="KW-0472">Membrane</keyword>
<sequence>MLKKWTDRDWMWVVLLLIIVIIIILTWRLNDNNSVVNIISMFSSGASIMLAIVAIVQSTIYNSSANELNAKMTEKISSLENNMSLVRDKLLNDVNKVIDEAPIDAEAKEEIKDNLKNNINNEMKEKNFVYRAFLLEKNLFEKITEVYSGRYKITYNSDTNSAYNIDFKLERDERIILIELKVISNISSWRNLLKRSESKLMDAKDKIIESKEIILITALVVNNRIDEKILKNKIDAQNANSKVIIFTKDEIESRETILFEEKTREYFN</sequence>
<feature type="transmembrane region" description="Helical" evidence="2">
    <location>
        <begin position="12"/>
        <end position="29"/>
    </location>
</feature>
<organism evidence="3 4">
    <name type="scientific">Paraclostridium bifermentans</name>
    <name type="common">Clostridium bifermentans</name>
    <dbReference type="NCBI Taxonomy" id="1490"/>
    <lineage>
        <taxon>Bacteria</taxon>
        <taxon>Bacillati</taxon>
        <taxon>Bacillota</taxon>
        <taxon>Clostridia</taxon>
        <taxon>Peptostreptococcales</taxon>
        <taxon>Peptostreptococcaceae</taxon>
        <taxon>Paraclostridium</taxon>
    </lineage>
</organism>
<dbReference type="Proteomes" id="UP000573963">
    <property type="component" value="Unassembled WGS sequence"/>
</dbReference>
<dbReference type="RefSeq" id="WP_168931583.1">
    <property type="nucleotide sequence ID" value="NZ_JABAFD010000002.1"/>
</dbReference>
<reference evidence="3 4" key="1">
    <citation type="submission" date="2020-04" db="EMBL/GenBank/DDBJ databases">
        <authorList>
            <person name="Hitch T.C.A."/>
            <person name="Wylensek D."/>
            <person name="Clavel T."/>
        </authorList>
    </citation>
    <scope>NUCLEOTIDE SEQUENCE [LARGE SCALE GENOMIC DNA]</scope>
    <source>
        <strain evidence="3 4">Med78_4-601-WT-2</strain>
    </source>
</reference>
<proteinExistence type="predicted"/>
<keyword evidence="2" id="KW-1133">Transmembrane helix</keyword>
<evidence type="ECO:0000313" key="4">
    <source>
        <dbReference type="Proteomes" id="UP000573963"/>
    </source>
</evidence>
<feature type="transmembrane region" description="Helical" evidence="2">
    <location>
        <begin position="35"/>
        <end position="56"/>
    </location>
</feature>